<protein>
    <submittedName>
        <fullName evidence="5">Glycerate kinase</fullName>
    </submittedName>
</protein>
<dbReference type="eggNOG" id="COG1929">
    <property type="taxonomic scope" value="Bacteria"/>
</dbReference>
<dbReference type="Gene3D" id="3.40.50.10350">
    <property type="entry name" value="Glycerate kinase, domain 1"/>
    <property type="match status" value="1"/>
</dbReference>
<dbReference type="SUPFAM" id="SSF110738">
    <property type="entry name" value="Glycerate kinase I"/>
    <property type="match status" value="1"/>
</dbReference>
<dbReference type="GO" id="GO:0008887">
    <property type="term" value="F:glycerate kinase activity"/>
    <property type="evidence" value="ECO:0007669"/>
    <property type="project" value="UniProtKB-UniRule"/>
</dbReference>
<comment type="similarity">
    <text evidence="1 4">Belongs to the glycerate kinase type-1 family.</text>
</comment>
<dbReference type="InterPro" id="IPR036129">
    <property type="entry name" value="Glycerate_kinase_sf"/>
</dbReference>
<evidence type="ECO:0000313" key="6">
    <source>
        <dbReference type="Proteomes" id="UP000028488"/>
    </source>
</evidence>
<evidence type="ECO:0000313" key="5">
    <source>
        <dbReference type="EMBL" id="AII08772.1"/>
    </source>
</evidence>
<gene>
    <name evidence="5" type="ORF">EP51_30775</name>
</gene>
<dbReference type="GO" id="GO:0031388">
    <property type="term" value="P:organic acid phosphorylation"/>
    <property type="evidence" value="ECO:0007669"/>
    <property type="project" value="UniProtKB-UniRule"/>
</dbReference>
<sequence>MTSTDAGSMRVVLAPDSFKGSLTATEVAAALAAGWSTVRPNDELVLLPQADGGEGTVDAVASCHDTGVWRAVPGVRGPDGRPTTGRWLLLRDGTAVIELAQMSGLPLMDSPDPGGASTTGLGQVIAAALADGAKALLIGLGGSASTDGGAGALRALGAKLLDRDGREISDGGAGLAALAAIDVGSLTEPPPGGVELLTDTTAVLCGPQGAAHVFGPQKGADPAVRDLLDRALATFAACLGARLPCTPDEPGAGAAGGTGFGLSAWGGRLVPGAARIAELTGLSAEFGRADVVVTGEGQFDATSLSGKLVGSVLERCADTATRSVVVAGRLAASPPGIGLSLTDLAGSSEAALVAPTMWCHVAGAVAAARLTSSL</sequence>
<dbReference type="PIRSF" id="PIRSF006078">
    <property type="entry name" value="GlxK"/>
    <property type="match status" value="1"/>
</dbReference>
<dbReference type="Gene3D" id="3.90.1510.10">
    <property type="entry name" value="Glycerate kinase, domain 2"/>
    <property type="match status" value="1"/>
</dbReference>
<keyword evidence="2 4" id="KW-0808">Transferase</keyword>
<evidence type="ECO:0000256" key="4">
    <source>
        <dbReference type="PIRNR" id="PIRNR006078"/>
    </source>
</evidence>
<dbReference type="Proteomes" id="UP000028488">
    <property type="component" value="Chromosome"/>
</dbReference>
<evidence type="ECO:0000256" key="3">
    <source>
        <dbReference type="ARBA" id="ARBA00022777"/>
    </source>
</evidence>
<dbReference type="PANTHER" id="PTHR21599">
    <property type="entry name" value="GLYCERATE KINASE"/>
    <property type="match status" value="1"/>
</dbReference>
<accession>A0A076EU59</accession>
<dbReference type="AlphaFoldDB" id="A0A076EU59"/>
<evidence type="ECO:0000256" key="1">
    <source>
        <dbReference type="ARBA" id="ARBA00006284"/>
    </source>
</evidence>
<dbReference type="PANTHER" id="PTHR21599:SF0">
    <property type="entry name" value="GLYCERATE KINASE"/>
    <property type="match status" value="1"/>
</dbReference>
<dbReference type="InterPro" id="IPR018197">
    <property type="entry name" value="Glycerate_kinase_RE-like"/>
</dbReference>
<name>A0A076EU59_RHOOP</name>
<dbReference type="NCBIfam" id="TIGR00045">
    <property type="entry name" value="glycerate kinase"/>
    <property type="match status" value="1"/>
</dbReference>
<organism evidence="5 6">
    <name type="scientific">Rhodococcus opacus</name>
    <name type="common">Nocardia opaca</name>
    <dbReference type="NCBI Taxonomy" id="37919"/>
    <lineage>
        <taxon>Bacteria</taxon>
        <taxon>Bacillati</taxon>
        <taxon>Actinomycetota</taxon>
        <taxon>Actinomycetes</taxon>
        <taxon>Mycobacteriales</taxon>
        <taxon>Nocardiaceae</taxon>
        <taxon>Rhodococcus</taxon>
    </lineage>
</organism>
<dbReference type="RefSeq" id="WP_128641405.1">
    <property type="nucleotide sequence ID" value="NZ_CP008947.1"/>
</dbReference>
<keyword evidence="3 4" id="KW-0418">Kinase</keyword>
<dbReference type="Pfam" id="PF02595">
    <property type="entry name" value="Gly_kinase"/>
    <property type="match status" value="1"/>
</dbReference>
<dbReference type="InterPro" id="IPR018193">
    <property type="entry name" value="Glyc_kinase_flavodox-like_fold"/>
</dbReference>
<proteinExistence type="inferred from homology"/>
<evidence type="ECO:0000256" key="2">
    <source>
        <dbReference type="ARBA" id="ARBA00022679"/>
    </source>
</evidence>
<dbReference type="EMBL" id="CP008947">
    <property type="protein sequence ID" value="AII08772.1"/>
    <property type="molecule type" value="Genomic_DNA"/>
</dbReference>
<dbReference type="InterPro" id="IPR004381">
    <property type="entry name" value="Glycerate_kinase"/>
</dbReference>
<reference evidence="5 6" key="1">
    <citation type="submission" date="2014-07" db="EMBL/GenBank/DDBJ databases">
        <title>Genome Sequence of Rhodococcus opacus Strain R7, a Biodegrader of Mono- and Polycyclic Aromatic Hydrocarbons.</title>
        <authorList>
            <person name="Di Gennaro P."/>
            <person name="Zampolli J."/>
            <person name="Presti I."/>
            <person name="Cappelletti M."/>
            <person name="D'Ursi P."/>
            <person name="Orro A."/>
            <person name="Mezzelani A."/>
            <person name="Milanesi L."/>
        </authorList>
    </citation>
    <scope>NUCLEOTIDE SEQUENCE [LARGE SCALE GENOMIC DNA]</scope>
    <source>
        <strain evidence="5 6">R7</strain>
    </source>
</reference>